<evidence type="ECO:0000256" key="4">
    <source>
        <dbReference type="ARBA" id="ARBA00022884"/>
    </source>
</evidence>
<dbReference type="InterPro" id="IPR027417">
    <property type="entry name" value="P-loop_NTPase"/>
</dbReference>
<dbReference type="CDD" id="cd17917">
    <property type="entry name" value="DEXHc_RHA-like"/>
    <property type="match status" value="1"/>
</dbReference>
<dbReference type="Pfam" id="PF00270">
    <property type="entry name" value="DEAD"/>
    <property type="match status" value="1"/>
</dbReference>
<dbReference type="GO" id="GO:0016787">
    <property type="term" value="F:hydrolase activity"/>
    <property type="evidence" value="ECO:0007669"/>
    <property type="project" value="UniProtKB-KW"/>
</dbReference>
<dbReference type="PROSITE" id="PS51061">
    <property type="entry name" value="R3H"/>
    <property type="match status" value="1"/>
</dbReference>
<dbReference type="InterPro" id="IPR001374">
    <property type="entry name" value="R3H_dom"/>
</dbReference>
<dbReference type="GO" id="GO:0004386">
    <property type="term" value="F:helicase activity"/>
    <property type="evidence" value="ECO:0007669"/>
    <property type="project" value="TreeGrafter"/>
</dbReference>
<dbReference type="SUPFAM" id="SSF82708">
    <property type="entry name" value="R3H domain"/>
    <property type="match status" value="1"/>
</dbReference>
<dbReference type="WBParaSite" id="Hba_08429">
    <property type="protein sequence ID" value="Hba_08429"/>
    <property type="gene ID" value="Hba_08429"/>
</dbReference>
<evidence type="ECO:0000256" key="6">
    <source>
        <dbReference type="PROSITE-ProRule" id="PRU00235"/>
    </source>
</evidence>
<evidence type="ECO:0000313" key="11">
    <source>
        <dbReference type="WBParaSite" id="Hba_08429"/>
    </source>
</evidence>
<dbReference type="InterPro" id="IPR014001">
    <property type="entry name" value="Helicase_ATP-bd"/>
</dbReference>
<feature type="repeat" description="RCC1" evidence="6">
    <location>
        <begin position="229"/>
        <end position="281"/>
    </location>
</feature>
<reference evidence="11" key="1">
    <citation type="submission" date="2016-11" db="UniProtKB">
        <authorList>
            <consortium name="WormBaseParasite"/>
        </authorList>
    </citation>
    <scope>IDENTIFICATION</scope>
</reference>
<feature type="region of interest" description="Disordered" evidence="7">
    <location>
        <begin position="1209"/>
        <end position="1240"/>
    </location>
</feature>
<dbReference type="Gene3D" id="2.130.10.30">
    <property type="entry name" value="Regulator of chromosome condensation 1/beta-lactamase-inhibitor protein II"/>
    <property type="match status" value="1"/>
</dbReference>
<dbReference type="Gene3D" id="3.40.50.300">
    <property type="entry name" value="P-loop containing nucleotide triphosphate hydrolases"/>
    <property type="match status" value="1"/>
</dbReference>
<dbReference type="Proteomes" id="UP000095283">
    <property type="component" value="Unplaced"/>
</dbReference>
<dbReference type="InterPro" id="IPR000408">
    <property type="entry name" value="Reg_chr_condens"/>
</dbReference>
<dbReference type="PROSITE" id="PS00690">
    <property type="entry name" value="DEAH_ATP_HELICASE"/>
    <property type="match status" value="1"/>
</dbReference>
<comment type="similarity">
    <text evidence="5">Belongs to the DExH box helicase family.</text>
</comment>
<keyword evidence="4" id="KW-0694">RNA-binding</keyword>
<dbReference type="SMART" id="SM00393">
    <property type="entry name" value="R3H"/>
    <property type="match status" value="1"/>
</dbReference>
<dbReference type="CDD" id="cd02325">
    <property type="entry name" value="R3H"/>
    <property type="match status" value="1"/>
</dbReference>
<dbReference type="PROSITE" id="PS50012">
    <property type="entry name" value="RCC1_3"/>
    <property type="match status" value="1"/>
</dbReference>
<proteinExistence type="inferred from homology"/>
<dbReference type="FunFam" id="3.40.50.300:FF:000526">
    <property type="entry name" value="DExH-box ATP-dependent RNA helicase DExH3"/>
    <property type="match status" value="1"/>
</dbReference>
<dbReference type="SUPFAM" id="SSF50985">
    <property type="entry name" value="RCC1/BLIP-II"/>
    <property type="match status" value="1"/>
</dbReference>
<evidence type="ECO:0000256" key="5">
    <source>
        <dbReference type="ARBA" id="ARBA00060772"/>
    </source>
</evidence>
<dbReference type="InterPro" id="IPR002464">
    <property type="entry name" value="DNA/RNA_helicase_DEAH_CS"/>
</dbReference>
<feature type="compositionally biased region" description="Polar residues" evidence="7">
    <location>
        <begin position="1220"/>
        <end position="1240"/>
    </location>
</feature>
<dbReference type="Gene3D" id="3.30.1370.50">
    <property type="entry name" value="R3H-like domain"/>
    <property type="match status" value="1"/>
</dbReference>
<sequence length="1329" mass="151484">MYIAVKNIVYVHRYKRSTRYWKLGHITELSVHFEENINYILKMDISNSLNPNLDTNDQSVKEVERILHTLKELIKNESRHSEFLPSVFVCLRSLERLGNGDDQFDDALRNGIDLLSQFYTISPPWIQSQIIDGLRRTHSWILITMFVNQFHHYCNGVSVPRHILFDAAFDAQFELNSNIPYAMAFGDNNSFNLGVAADGSVRDARLIPIIGVSKVSMSNKHTLFLTRSGDVFVCGCGINYKMGTNNDKVVVTPVKITFPGEHVPIIDIAAGSQHSIFISAKYIYVCGINNEYCIGVGCEERGPYQLKRIKLKFLYSEEQLKEVVTCDNFTVVSSSSMMWVAGRLGRNIYAEFTELRKDPAIFHGIDTSSVNFPRIMTYGSWDIDEGFNSFRTHSHLMSVQTATLPIDCQTVKEVKVDNRSDPDPRNWKSFFTFSEWVRIRIPLVDTYIRDGCLILNELSNNWNGVENECVMILANYINGMDYFWRNDDQISALKKFTNSLGISVTREETVYDGDRYVLGPKTRTIESIHIEKNCVLISIEGLEIEFSMYVGRELTELMLYLYISRKILGFSGDHRLLRPLKHIETEEMAIQELQQLYMETAGNDVIVSVERSMATPNSWRSRKNDKEDASGSWRSRRSDKDDASGSWRSRRNDKDDASGSWRNRRNDRDETNGSWRNRRNDRDETNGNLQYGVNAQHIDPSWESQVKKKLEQFAQSDDPQLIFPPMERHERKRLHDLARRWGLISSSSGREPNRTCIVSRRRPANLLASVAANETQPISLDMDMMAIIAQFIRENPIESTDIEKHLATLRVRGRTSRDTIFRDRVDKLIPPAHNCTDEMMRQRSQLPAFRQKEEVLSAIENHKVVLITGGTGCGKTTQVPQFLLEDAERRQIPLRIICTQPRRLPAISVADRVAKERGEKLGTTVGYHIRLEQKTSPQTVLTYCTSGVLLRMLTQDDTAKDVSHIILDEIHEREQNTDYLLIALKQALKKRDDLKVILMSATMEGNLKMFKQYFGDKVLVKHIDIPSRLFNVEKFFLGDVIAMTGFVPAESMFGGMFVTPGFSRFTTFYDYGQNLSEVKPLTVDTFILMEKQCVEVVADIYSFPAVDSWPSRGKNEWTGVDYYGKKNEWDTSNSKPDWETEPSNMHGMTEVQTAPNLASLVPTTSSNPPHLITSSSVSSLQPMQQNHQMHVENLLNVAQQLVNSQQSVSTTQMTQQYQQSPPAGSVHQNSPQYHQGSSMYQQASYQPSYVQQLPLFQTASCTQGNIVHSQQSNYVQAPTAVPLLHSATWGGGMDQSGYVHQPDVVDLPCDNLDPETLEQFRQIGGQPIS</sequence>
<dbReference type="InterPro" id="IPR036867">
    <property type="entry name" value="R3H_dom_sf"/>
</dbReference>
<feature type="compositionally biased region" description="Low complexity" evidence="7">
    <location>
        <begin position="1209"/>
        <end position="1219"/>
    </location>
</feature>
<evidence type="ECO:0000259" key="8">
    <source>
        <dbReference type="PROSITE" id="PS51061"/>
    </source>
</evidence>
<evidence type="ECO:0000256" key="7">
    <source>
        <dbReference type="SAM" id="MobiDB-lite"/>
    </source>
</evidence>
<organism evidence="10 11">
    <name type="scientific">Heterorhabditis bacteriophora</name>
    <name type="common">Entomopathogenic nematode worm</name>
    <dbReference type="NCBI Taxonomy" id="37862"/>
    <lineage>
        <taxon>Eukaryota</taxon>
        <taxon>Metazoa</taxon>
        <taxon>Ecdysozoa</taxon>
        <taxon>Nematoda</taxon>
        <taxon>Chromadorea</taxon>
        <taxon>Rhabditida</taxon>
        <taxon>Rhabditina</taxon>
        <taxon>Rhabditomorpha</taxon>
        <taxon>Strongyloidea</taxon>
        <taxon>Heterorhabditidae</taxon>
        <taxon>Heterorhabditis</taxon>
    </lineage>
</organism>
<feature type="domain" description="Helicase ATP-binding" evidence="9">
    <location>
        <begin position="856"/>
        <end position="1021"/>
    </location>
</feature>
<evidence type="ECO:0000256" key="2">
    <source>
        <dbReference type="ARBA" id="ARBA00022801"/>
    </source>
</evidence>
<feature type="domain" description="R3H" evidence="8">
    <location>
        <begin position="700"/>
        <end position="762"/>
    </location>
</feature>
<dbReference type="PANTHER" id="PTHR18934:SF213">
    <property type="entry name" value="3'-5' RNA HELICASE YTHDC2"/>
    <property type="match status" value="1"/>
</dbReference>
<feature type="region of interest" description="Disordered" evidence="7">
    <location>
        <begin position="613"/>
        <end position="690"/>
    </location>
</feature>
<keyword evidence="2" id="KW-0378">Hydrolase</keyword>
<name>A0A1I7WTJ9_HETBA</name>
<evidence type="ECO:0000256" key="3">
    <source>
        <dbReference type="ARBA" id="ARBA00022840"/>
    </source>
</evidence>
<keyword evidence="1" id="KW-0547">Nucleotide-binding</keyword>
<feature type="region of interest" description="Disordered" evidence="7">
    <location>
        <begin position="1126"/>
        <end position="1145"/>
    </location>
</feature>
<dbReference type="PANTHER" id="PTHR18934">
    <property type="entry name" value="ATP-DEPENDENT RNA HELICASE"/>
    <property type="match status" value="1"/>
</dbReference>
<dbReference type="PROSITE" id="PS51192">
    <property type="entry name" value="HELICASE_ATP_BIND_1"/>
    <property type="match status" value="1"/>
</dbReference>
<dbReference type="GO" id="GO:0005524">
    <property type="term" value="F:ATP binding"/>
    <property type="evidence" value="ECO:0007669"/>
    <property type="project" value="UniProtKB-KW"/>
</dbReference>
<keyword evidence="10" id="KW-1185">Reference proteome</keyword>
<dbReference type="SMART" id="SM00487">
    <property type="entry name" value="DEXDc"/>
    <property type="match status" value="1"/>
</dbReference>
<evidence type="ECO:0000256" key="1">
    <source>
        <dbReference type="ARBA" id="ARBA00022741"/>
    </source>
</evidence>
<keyword evidence="3" id="KW-0067">ATP-binding</keyword>
<dbReference type="InterPro" id="IPR009091">
    <property type="entry name" value="RCC1/BLIP-II"/>
</dbReference>
<dbReference type="Pfam" id="PF01424">
    <property type="entry name" value="R3H"/>
    <property type="match status" value="1"/>
</dbReference>
<protein>
    <submittedName>
        <fullName evidence="11">RNA helicase</fullName>
    </submittedName>
</protein>
<dbReference type="GO" id="GO:0003723">
    <property type="term" value="F:RNA binding"/>
    <property type="evidence" value="ECO:0007669"/>
    <property type="project" value="UniProtKB-KW"/>
</dbReference>
<evidence type="ECO:0000313" key="10">
    <source>
        <dbReference type="Proteomes" id="UP000095283"/>
    </source>
</evidence>
<evidence type="ECO:0000259" key="9">
    <source>
        <dbReference type="PROSITE" id="PS51192"/>
    </source>
</evidence>
<accession>A0A1I7WTJ9</accession>
<dbReference type="InterPro" id="IPR011545">
    <property type="entry name" value="DEAD/DEAH_box_helicase_dom"/>
</dbReference>
<dbReference type="Pfam" id="PF00415">
    <property type="entry name" value="RCC1"/>
    <property type="match status" value="1"/>
</dbReference>
<dbReference type="SUPFAM" id="SSF52540">
    <property type="entry name" value="P-loop containing nucleoside triphosphate hydrolases"/>
    <property type="match status" value="1"/>
</dbReference>